<dbReference type="Proteomes" id="UP000287910">
    <property type="component" value="Unassembled WGS sequence"/>
</dbReference>
<dbReference type="InterPro" id="IPR000014">
    <property type="entry name" value="PAS"/>
</dbReference>
<dbReference type="SMART" id="SM00091">
    <property type="entry name" value="PAS"/>
    <property type="match status" value="1"/>
</dbReference>
<evidence type="ECO:0000256" key="1">
    <source>
        <dbReference type="ARBA" id="ARBA00022679"/>
    </source>
</evidence>
<dbReference type="CDD" id="cd00130">
    <property type="entry name" value="PAS"/>
    <property type="match status" value="1"/>
</dbReference>
<dbReference type="PROSITE" id="PS50112">
    <property type="entry name" value="PAS"/>
    <property type="match status" value="1"/>
</dbReference>
<dbReference type="SUPFAM" id="SSF55874">
    <property type="entry name" value="ATPase domain of HSP90 chaperone/DNA topoisomerase II/histidine kinase"/>
    <property type="match status" value="1"/>
</dbReference>
<dbReference type="InterPro" id="IPR013655">
    <property type="entry name" value="PAS_fold_3"/>
</dbReference>
<dbReference type="Gene3D" id="3.30.450.20">
    <property type="entry name" value="PAS domain"/>
    <property type="match status" value="1"/>
</dbReference>
<dbReference type="PROSITE" id="PS50113">
    <property type="entry name" value="PAC"/>
    <property type="match status" value="1"/>
</dbReference>
<evidence type="ECO:0000259" key="5">
    <source>
        <dbReference type="PROSITE" id="PS50113"/>
    </source>
</evidence>
<sequence>MSFNQEMFETILTHTSDMLLIVDENRHIIYSTPSVYEITGYTPEELNDVDVFIIVHPEDRELMMHRHKHLLDSGKSNSTEYRMVRKNGEIRYFECKTTPLPGTENYLQVVSTRDVTERKRMELELEYHKNRHEVLQNSLKSFSNDLTVVMKFSDLKERIVKELVTILPNSNPQILTAIPNELSNEQDLQSGKIAKLSSNIFIKLGERKQHPYIISLDATAMSEPMEFIWLETFVNYSVMVFENLNMIENLMYQLETTTLSKETPQWVLRMMFNLQEQQRLTLSSDLHDTVLQDQIDLYRRLETLLKRSELNQEAKVKLIEIEQGLLDIIHSIRATCNELRPPLLRELGLEKSLENLFEHVQLTSTYRILFTSKNVSQLSISEEQTIGIYRIVQEFLHYAEEHSKANVVNFDLSVENEHLRLVYRDDGLTMGPLSPNMRITSASQRAQSLGGKMDFTSSHGSAFMATLELPIHLERSLV</sequence>
<feature type="domain" description="PAS" evidence="4">
    <location>
        <begin position="4"/>
        <end position="74"/>
    </location>
</feature>
<dbReference type="GO" id="GO:0000160">
    <property type="term" value="P:phosphorelay signal transduction system"/>
    <property type="evidence" value="ECO:0007669"/>
    <property type="project" value="UniProtKB-KW"/>
</dbReference>
<dbReference type="InterPro" id="IPR050482">
    <property type="entry name" value="Sensor_HK_TwoCompSys"/>
</dbReference>
<name>A0A432L9B2_9BACI</name>
<dbReference type="InterPro" id="IPR000700">
    <property type="entry name" value="PAS-assoc_C"/>
</dbReference>
<feature type="domain" description="PAC" evidence="5">
    <location>
        <begin position="77"/>
        <end position="127"/>
    </location>
</feature>
<evidence type="ECO:0000256" key="2">
    <source>
        <dbReference type="ARBA" id="ARBA00022777"/>
    </source>
</evidence>
<gene>
    <name evidence="6" type="ORF">EK386_14560</name>
</gene>
<dbReference type="EMBL" id="RYYR01000022">
    <property type="protein sequence ID" value="RUL49894.1"/>
    <property type="molecule type" value="Genomic_DNA"/>
</dbReference>
<dbReference type="InterPro" id="IPR035965">
    <property type="entry name" value="PAS-like_dom_sf"/>
</dbReference>
<organism evidence="6 7">
    <name type="scientific">Lysinibacillus antri</name>
    <dbReference type="NCBI Taxonomy" id="2498145"/>
    <lineage>
        <taxon>Bacteria</taxon>
        <taxon>Bacillati</taxon>
        <taxon>Bacillota</taxon>
        <taxon>Bacilli</taxon>
        <taxon>Bacillales</taxon>
        <taxon>Bacillaceae</taxon>
        <taxon>Lysinibacillus</taxon>
    </lineage>
</organism>
<reference evidence="6 7" key="1">
    <citation type="submission" date="2018-12" db="EMBL/GenBank/DDBJ databases">
        <title>Lysinibacillus antri sp. nov., isolated from a cave soil.</title>
        <authorList>
            <person name="Narsing Rao M.P."/>
            <person name="Zhang H."/>
            <person name="Dong Z.-Y."/>
            <person name="Niu X.-K."/>
            <person name="Zhang K."/>
            <person name="Fang B.-Z."/>
            <person name="Kang Y.-Q."/>
            <person name="Xiao M."/>
            <person name="Li W.-J."/>
        </authorList>
    </citation>
    <scope>NUCLEOTIDE SEQUENCE [LARGE SCALE GENOMIC DNA]</scope>
    <source>
        <strain evidence="6 7">SYSU K30002</strain>
    </source>
</reference>
<dbReference type="RefSeq" id="WP_126659912.1">
    <property type="nucleotide sequence ID" value="NZ_RYYR01000022.1"/>
</dbReference>
<dbReference type="NCBIfam" id="TIGR00229">
    <property type="entry name" value="sensory_box"/>
    <property type="match status" value="1"/>
</dbReference>
<evidence type="ECO:0000313" key="7">
    <source>
        <dbReference type="Proteomes" id="UP000287910"/>
    </source>
</evidence>
<keyword evidence="3" id="KW-0902">Two-component regulatory system</keyword>
<dbReference type="GO" id="GO:0016301">
    <property type="term" value="F:kinase activity"/>
    <property type="evidence" value="ECO:0007669"/>
    <property type="project" value="UniProtKB-KW"/>
</dbReference>
<dbReference type="InterPro" id="IPR036890">
    <property type="entry name" value="HATPase_C_sf"/>
</dbReference>
<keyword evidence="1" id="KW-0808">Transferase</keyword>
<accession>A0A432L9B2</accession>
<dbReference type="Pfam" id="PF08447">
    <property type="entry name" value="PAS_3"/>
    <property type="match status" value="1"/>
</dbReference>
<dbReference type="Gene3D" id="3.30.565.10">
    <property type="entry name" value="Histidine kinase-like ATPase, C-terminal domain"/>
    <property type="match status" value="1"/>
</dbReference>
<evidence type="ECO:0000259" key="4">
    <source>
        <dbReference type="PROSITE" id="PS50112"/>
    </source>
</evidence>
<dbReference type="PANTHER" id="PTHR24421">
    <property type="entry name" value="NITRATE/NITRITE SENSOR PROTEIN NARX-RELATED"/>
    <property type="match status" value="1"/>
</dbReference>
<proteinExistence type="predicted"/>
<evidence type="ECO:0000313" key="6">
    <source>
        <dbReference type="EMBL" id="RUL49894.1"/>
    </source>
</evidence>
<keyword evidence="2" id="KW-0418">Kinase</keyword>
<evidence type="ECO:0000256" key="3">
    <source>
        <dbReference type="ARBA" id="ARBA00023012"/>
    </source>
</evidence>
<keyword evidence="7" id="KW-1185">Reference proteome</keyword>
<comment type="caution">
    <text evidence="6">The sequence shown here is derived from an EMBL/GenBank/DDBJ whole genome shotgun (WGS) entry which is preliminary data.</text>
</comment>
<dbReference type="PANTHER" id="PTHR24421:SF60">
    <property type="entry name" value="SENSOR HISTIDINE KINASE COMP"/>
    <property type="match status" value="1"/>
</dbReference>
<dbReference type="AlphaFoldDB" id="A0A432L9B2"/>
<protein>
    <submittedName>
        <fullName evidence="6">PAS domain S-box protein</fullName>
    </submittedName>
</protein>
<dbReference type="SUPFAM" id="SSF55785">
    <property type="entry name" value="PYP-like sensor domain (PAS domain)"/>
    <property type="match status" value="1"/>
</dbReference>